<accession>G5SXC0</accession>
<sequence length="94" mass="11585">MPLTKKEFRDNLISLLIENNINISSEDKFIIKPIKEKNVSYNSFDDYVRIWFLQEKNINRYFYFQEAIDFLSFSNERYPLWIKVVLFEKDHFFS</sequence>
<feature type="non-terminal residue" evidence="1">
    <location>
        <position position="94"/>
    </location>
</feature>
<dbReference type="EMBL" id="AFFY01000205">
    <property type="protein sequence ID" value="EHG98114.1"/>
    <property type="molecule type" value="Genomic_DNA"/>
</dbReference>
<proteinExistence type="predicted"/>
<keyword evidence="2" id="KW-1185">Reference proteome</keyword>
<protein>
    <submittedName>
        <fullName evidence="1">Uncharacterized protein</fullName>
    </submittedName>
</protein>
<dbReference type="HOGENOM" id="CLU_2391222_0_0_10"/>
<reference evidence="1 2" key="1">
    <citation type="submission" date="2011-03" db="EMBL/GenBank/DDBJ databases">
        <authorList>
            <person name="Weinstock G."/>
            <person name="Sodergren E."/>
            <person name="Clifton S."/>
            <person name="Fulton L."/>
            <person name="Fulton B."/>
            <person name="Courtney L."/>
            <person name="Fronick C."/>
            <person name="Harrison M."/>
            <person name="Strong C."/>
            <person name="Farmer C."/>
            <person name="Delahaunty K."/>
            <person name="Markovic C."/>
            <person name="Hall O."/>
            <person name="Minx P."/>
            <person name="Tomlinson C."/>
            <person name="Mitreva M."/>
            <person name="Hou S."/>
            <person name="Chen J."/>
            <person name="Wollam A."/>
            <person name="Pepin K.H."/>
            <person name="Johnson M."/>
            <person name="Bhonagiri V."/>
            <person name="Zhang X."/>
            <person name="Suruliraj S."/>
            <person name="Warren W."/>
            <person name="Chinwalla A."/>
            <person name="Mardis E.R."/>
            <person name="Wilson R.K."/>
        </authorList>
    </citation>
    <scope>NUCLEOTIDE SEQUENCE [LARGE SCALE GENOMIC DNA]</scope>
    <source>
        <strain evidence="1 2">YIT 11840</strain>
    </source>
</reference>
<dbReference type="GeneID" id="93559203"/>
<name>G5SXC0_9BACT</name>
<gene>
    <name evidence="1" type="ORF">HMPREF9441_04051</name>
</gene>
<comment type="caution">
    <text evidence="1">The sequence shown here is derived from an EMBL/GenBank/DDBJ whole genome shotgun (WGS) entry which is preliminary data.</text>
</comment>
<dbReference type="RefSeq" id="WP_008623840.1">
    <property type="nucleotide sequence ID" value="NZ_JH376729.1"/>
</dbReference>
<organism evidence="1 2">
    <name type="scientific">Paraprevotella clara YIT 11840</name>
    <dbReference type="NCBI Taxonomy" id="762968"/>
    <lineage>
        <taxon>Bacteria</taxon>
        <taxon>Pseudomonadati</taxon>
        <taxon>Bacteroidota</taxon>
        <taxon>Bacteroidia</taxon>
        <taxon>Bacteroidales</taxon>
        <taxon>Prevotellaceae</taxon>
        <taxon>Paraprevotella</taxon>
    </lineage>
</organism>
<dbReference type="Proteomes" id="UP000003598">
    <property type="component" value="Unassembled WGS sequence"/>
</dbReference>
<evidence type="ECO:0000313" key="2">
    <source>
        <dbReference type="Proteomes" id="UP000003598"/>
    </source>
</evidence>
<dbReference type="AlphaFoldDB" id="G5SXC0"/>
<evidence type="ECO:0000313" key="1">
    <source>
        <dbReference type="EMBL" id="EHG98114.1"/>
    </source>
</evidence>